<dbReference type="EMBL" id="CM035436">
    <property type="protein sequence ID" value="KAH7289072.1"/>
    <property type="molecule type" value="Genomic_DNA"/>
</dbReference>
<reference evidence="1" key="1">
    <citation type="submission" date="2021-08" db="EMBL/GenBank/DDBJ databases">
        <title>WGS assembly of Ceratopteris richardii.</title>
        <authorList>
            <person name="Marchant D.B."/>
            <person name="Chen G."/>
            <person name="Jenkins J."/>
            <person name="Shu S."/>
            <person name="Leebens-Mack J."/>
            <person name="Grimwood J."/>
            <person name="Schmutz J."/>
            <person name="Soltis P."/>
            <person name="Soltis D."/>
            <person name="Chen Z.-H."/>
        </authorList>
    </citation>
    <scope>NUCLEOTIDE SEQUENCE</scope>
    <source>
        <strain evidence="1">Whitten #5841</strain>
        <tissue evidence="1">Leaf</tissue>
    </source>
</reference>
<name>A0A8T2QY63_CERRI</name>
<gene>
    <name evidence="1" type="ORF">KP509_31G056200</name>
</gene>
<accession>A0A8T2QY63</accession>
<sequence length="80" mass="9259">MVRLFICPARRDDRATCMYAPYPALKCFGKRVWLMHRLENAHTAYVLHFRPSNSVVRPCYQAQVHNCMCSHGYCGTASLH</sequence>
<organism evidence="1 2">
    <name type="scientific">Ceratopteris richardii</name>
    <name type="common">Triangle waterfern</name>
    <dbReference type="NCBI Taxonomy" id="49495"/>
    <lineage>
        <taxon>Eukaryota</taxon>
        <taxon>Viridiplantae</taxon>
        <taxon>Streptophyta</taxon>
        <taxon>Embryophyta</taxon>
        <taxon>Tracheophyta</taxon>
        <taxon>Polypodiopsida</taxon>
        <taxon>Polypodiidae</taxon>
        <taxon>Polypodiales</taxon>
        <taxon>Pteridineae</taxon>
        <taxon>Pteridaceae</taxon>
        <taxon>Parkerioideae</taxon>
        <taxon>Ceratopteris</taxon>
    </lineage>
</organism>
<dbReference type="Proteomes" id="UP000825935">
    <property type="component" value="Chromosome 31"/>
</dbReference>
<proteinExistence type="predicted"/>
<dbReference type="AlphaFoldDB" id="A0A8T2QY63"/>
<protein>
    <submittedName>
        <fullName evidence="1">Uncharacterized protein</fullName>
    </submittedName>
</protein>
<comment type="caution">
    <text evidence="1">The sequence shown here is derived from an EMBL/GenBank/DDBJ whole genome shotgun (WGS) entry which is preliminary data.</text>
</comment>
<keyword evidence="2" id="KW-1185">Reference proteome</keyword>
<evidence type="ECO:0000313" key="1">
    <source>
        <dbReference type="EMBL" id="KAH7289072.1"/>
    </source>
</evidence>
<evidence type="ECO:0000313" key="2">
    <source>
        <dbReference type="Proteomes" id="UP000825935"/>
    </source>
</evidence>